<evidence type="ECO:0000313" key="1">
    <source>
        <dbReference type="EMBL" id="CAI5757204.1"/>
    </source>
</evidence>
<comment type="caution">
    <text evidence="1">The sequence shown here is derived from an EMBL/GenBank/DDBJ whole genome shotgun (WGS) entry which is preliminary data.</text>
</comment>
<evidence type="ECO:0000313" key="2">
    <source>
        <dbReference type="Proteomes" id="UP001152885"/>
    </source>
</evidence>
<gene>
    <name evidence="1" type="ORF">CANVERA_P1721</name>
</gene>
<dbReference type="Proteomes" id="UP001152885">
    <property type="component" value="Unassembled WGS sequence"/>
</dbReference>
<accession>A0A9W4X9I7</accession>
<proteinExistence type="predicted"/>
<dbReference type="AlphaFoldDB" id="A0A9W4X9I7"/>
<sequence length="207" mass="23158">MKPKIIYETEELYKLRHNGSYNIYLPDLYQSKSSSSNCQLSSLNNNNNNNYFVTQTNVYPISAYVFIHQSNIINSPPIVSSNDFNYSTPPSSTNLGQNQKQIQIQNQNYFINSSLNSQPIVIPVIKVKKGCKLPPGGLPLTSLIDSKRIQKESINDSYKSPISAQKEMNQDENKEGDQDIVISSATLTTTTNTTTSSDIIIKILPDD</sequence>
<organism evidence="1 2">
    <name type="scientific">Candida verbasci</name>
    <dbReference type="NCBI Taxonomy" id="1227364"/>
    <lineage>
        <taxon>Eukaryota</taxon>
        <taxon>Fungi</taxon>
        <taxon>Dikarya</taxon>
        <taxon>Ascomycota</taxon>
        <taxon>Saccharomycotina</taxon>
        <taxon>Pichiomycetes</taxon>
        <taxon>Debaryomycetaceae</taxon>
        <taxon>Candida/Lodderomyces clade</taxon>
        <taxon>Candida</taxon>
    </lineage>
</organism>
<dbReference type="EMBL" id="CANTUO010000001">
    <property type="protein sequence ID" value="CAI5757204.1"/>
    <property type="molecule type" value="Genomic_DNA"/>
</dbReference>
<protein>
    <submittedName>
        <fullName evidence="1">Uncharacterized protein</fullName>
    </submittedName>
</protein>
<name>A0A9W4X9I7_9ASCO</name>
<reference evidence="1" key="1">
    <citation type="submission" date="2022-12" db="EMBL/GenBank/DDBJ databases">
        <authorList>
            <person name="Brejova B."/>
        </authorList>
    </citation>
    <scope>NUCLEOTIDE SEQUENCE</scope>
</reference>
<keyword evidence="2" id="KW-1185">Reference proteome</keyword>